<feature type="transmembrane region" description="Helical" evidence="1">
    <location>
        <begin position="317"/>
        <end position="338"/>
    </location>
</feature>
<feature type="transmembrane region" description="Helical" evidence="1">
    <location>
        <begin position="283"/>
        <end position="305"/>
    </location>
</feature>
<feature type="transmembrane region" description="Helical" evidence="1">
    <location>
        <begin position="15"/>
        <end position="35"/>
    </location>
</feature>
<evidence type="ECO:0000313" key="2">
    <source>
        <dbReference type="EMBL" id="MCQ8183764.1"/>
    </source>
</evidence>
<feature type="transmembrane region" description="Helical" evidence="1">
    <location>
        <begin position="145"/>
        <end position="171"/>
    </location>
</feature>
<feature type="transmembrane region" description="Helical" evidence="1">
    <location>
        <begin position="103"/>
        <end position="124"/>
    </location>
</feature>
<keyword evidence="3" id="KW-1185">Reference proteome</keyword>
<evidence type="ECO:0000313" key="3">
    <source>
        <dbReference type="Proteomes" id="UP001142610"/>
    </source>
</evidence>
<keyword evidence="1" id="KW-1133">Transmembrane helix</keyword>
<feature type="transmembrane region" description="Helical" evidence="1">
    <location>
        <begin position="47"/>
        <end position="67"/>
    </location>
</feature>
<feature type="transmembrane region" description="Helical" evidence="1">
    <location>
        <begin position="74"/>
        <end position="91"/>
    </location>
</feature>
<accession>A0A9X2RG93</accession>
<feature type="transmembrane region" description="Helical" evidence="1">
    <location>
        <begin position="222"/>
        <end position="246"/>
    </location>
</feature>
<dbReference type="RefSeq" id="WP_256617568.1">
    <property type="nucleotide sequence ID" value="NZ_JANIBC010000001.1"/>
</dbReference>
<organism evidence="2 3">
    <name type="scientific">Parvularcula maris</name>
    <dbReference type="NCBI Taxonomy" id="2965077"/>
    <lineage>
        <taxon>Bacteria</taxon>
        <taxon>Pseudomonadati</taxon>
        <taxon>Pseudomonadota</taxon>
        <taxon>Alphaproteobacteria</taxon>
        <taxon>Parvularculales</taxon>
        <taxon>Parvularculaceae</taxon>
        <taxon>Parvularcula</taxon>
    </lineage>
</organism>
<sequence>MASSSTTAVPASSRAVLLLFTLPGALFGWMAWWFGDRIGLRLTDMPLSTTGVMAILIGGGTYMLTVYEGRWPRAALVGLSVAVLIGGLFYTGLHQELGSEDGMVLLVLLAFGTVGVLIPYLKAFTGGGGLADYRRLYSEAWNNPAVVAISLGFMGVGYLLAWLVAGLFDFIGLDVLTELLGTGWFNAIILGALLGTGACIVRQREQAVLAFRGISFALIRTLSPIFAAAAAIFLAGVMVRGFGSIIEGLSPVVTLAVTAAIAIVMINAVVAEEGEPVKALPTAAARALGLMLVFLVALAGYGLWIRIGAEGLTPNRIAAIVAVGILAGYAPLYAVSALAGQWGVLRMGNIVLSLMLVGVAVFLQTPLFKPLTWSAESQAQLLLAAPEKADAEDLWYLRYRLGEPGSTAFERVVASNADLATLSSSIQQPTEARPVPPNPAFESPSELEQAIRAGAVTIYPNPEALTKTMRDALSRSLGRREFEQMVIAVQKEGVFVTWAWREDYFLSFHEDLTGTYSYGETTELKTNAVGWHAFAERLAAEGMTYEVRQVQVPEAPGLPVTSFKDSWILVEDEPVAPAPLP</sequence>
<gene>
    <name evidence="2" type="ORF">NOG11_00020</name>
</gene>
<evidence type="ECO:0000256" key="1">
    <source>
        <dbReference type="SAM" id="Phobius"/>
    </source>
</evidence>
<keyword evidence="1" id="KW-0472">Membrane</keyword>
<reference evidence="2" key="1">
    <citation type="submission" date="2022-07" db="EMBL/GenBank/DDBJ databases">
        <title>Parvularcula maris sp. nov., an algicidal bacterium isolated from seawater.</title>
        <authorList>
            <person name="Li F."/>
        </authorList>
    </citation>
    <scope>NUCLEOTIDE SEQUENCE</scope>
    <source>
        <strain evidence="2">BGMRC 0090</strain>
    </source>
</reference>
<protein>
    <submittedName>
        <fullName evidence="2">DUF4153 domain-containing protein</fullName>
    </submittedName>
</protein>
<comment type="caution">
    <text evidence="2">The sequence shown here is derived from an EMBL/GenBank/DDBJ whole genome shotgun (WGS) entry which is preliminary data.</text>
</comment>
<dbReference type="EMBL" id="JANIBC010000001">
    <property type="protein sequence ID" value="MCQ8183764.1"/>
    <property type="molecule type" value="Genomic_DNA"/>
</dbReference>
<name>A0A9X2RG93_9PROT</name>
<feature type="transmembrane region" description="Helical" evidence="1">
    <location>
        <begin position="183"/>
        <end position="201"/>
    </location>
</feature>
<dbReference type="AlphaFoldDB" id="A0A9X2RG93"/>
<dbReference type="Proteomes" id="UP001142610">
    <property type="component" value="Unassembled WGS sequence"/>
</dbReference>
<keyword evidence="1" id="KW-0812">Transmembrane</keyword>
<feature type="transmembrane region" description="Helical" evidence="1">
    <location>
        <begin position="252"/>
        <end position="271"/>
    </location>
</feature>
<feature type="transmembrane region" description="Helical" evidence="1">
    <location>
        <begin position="350"/>
        <end position="368"/>
    </location>
</feature>
<proteinExistence type="predicted"/>